<keyword evidence="2" id="KW-0808">Transferase</keyword>
<dbReference type="PANTHER" id="PTHR12526">
    <property type="entry name" value="GLYCOSYLTRANSFERASE"/>
    <property type="match status" value="1"/>
</dbReference>
<dbReference type="Proteomes" id="UP000000674">
    <property type="component" value="Chromosome"/>
</dbReference>
<dbReference type="GeneID" id="4463349"/>
<protein>
    <submittedName>
        <fullName evidence="2">Glycosyl transferase, group 1</fullName>
    </submittedName>
</protein>
<dbReference type="Gene3D" id="3.40.50.2000">
    <property type="entry name" value="Glycogen Phosphorylase B"/>
    <property type="match status" value="2"/>
</dbReference>
<dbReference type="HOGENOM" id="CLU_854220_0_0_2"/>
<evidence type="ECO:0000313" key="2">
    <source>
        <dbReference type="EMBL" id="ABK15443.1"/>
    </source>
</evidence>
<accession>A0B9R9</accession>
<dbReference type="SUPFAM" id="SSF53756">
    <property type="entry name" value="UDP-Glycosyltransferase/glycogen phosphorylase"/>
    <property type="match status" value="1"/>
</dbReference>
<dbReference type="Pfam" id="PF13692">
    <property type="entry name" value="Glyco_trans_1_4"/>
    <property type="match status" value="1"/>
</dbReference>
<reference evidence="2 3" key="1">
    <citation type="submission" date="2006-10" db="EMBL/GenBank/DDBJ databases">
        <title>Complete sequence of Methanosaeta thermophila PT.</title>
        <authorList>
            <consortium name="US DOE Joint Genome Institute"/>
            <person name="Copeland A."/>
            <person name="Lucas S."/>
            <person name="Lapidus A."/>
            <person name="Barry K."/>
            <person name="Detter J.C."/>
            <person name="Glavina del Rio T."/>
            <person name="Hammon N."/>
            <person name="Israni S."/>
            <person name="Pitluck S."/>
            <person name="Chain P."/>
            <person name="Malfatti S."/>
            <person name="Shin M."/>
            <person name="Vergez L."/>
            <person name="Schmutz J."/>
            <person name="Larimer F."/>
            <person name="Land M."/>
            <person name="Hauser L."/>
            <person name="Kyrpides N."/>
            <person name="Kim E."/>
            <person name="Smith K.S."/>
            <person name="Ingram-Smith C."/>
            <person name="Richardson P."/>
        </authorList>
    </citation>
    <scope>NUCLEOTIDE SEQUENCE [LARGE SCALE GENOMIC DNA]</scope>
    <source>
        <strain evidence="3">DSM 6194 / JCM 14653 / NBRC 101360 / PT</strain>
    </source>
</reference>
<feature type="domain" description="Glycosyltransferase subfamily 4-like N-terminal" evidence="1">
    <location>
        <begin position="26"/>
        <end position="146"/>
    </location>
</feature>
<dbReference type="RefSeq" id="WP_011696821.1">
    <property type="nucleotide sequence ID" value="NC_008553.1"/>
</dbReference>
<evidence type="ECO:0000259" key="1">
    <source>
        <dbReference type="Pfam" id="PF13439"/>
    </source>
</evidence>
<dbReference type="OrthoDB" id="132546at2157"/>
<dbReference type="GO" id="GO:0016757">
    <property type="term" value="F:glycosyltransferase activity"/>
    <property type="evidence" value="ECO:0007669"/>
    <property type="project" value="InterPro"/>
</dbReference>
<dbReference type="STRING" id="349307.Mthe_1677"/>
<dbReference type="KEGG" id="mtp:Mthe_1677"/>
<name>A0B9R9_METTP</name>
<gene>
    <name evidence="2" type="ordered locus">Mthe_1677</name>
</gene>
<evidence type="ECO:0000313" key="3">
    <source>
        <dbReference type="Proteomes" id="UP000000674"/>
    </source>
</evidence>
<dbReference type="EMBL" id="CP000477">
    <property type="protein sequence ID" value="ABK15443.1"/>
    <property type="molecule type" value="Genomic_DNA"/>
</dbReference>
<proteinExistence type="predicted"/>
<dbReference type="InterPro" id="IPR028098">
    <property type="entry name" value="Glyco_trans_4-like_N"/>
</dbReference>
<organism evidence="2 3">
    <name type="scientific">Methanothrix thermoacetophila (strain DSM 6194 / JCM 14653 / NBRC 101360 / PT)</name>
    <name type="common">Methanosaeta thermophila</name>
    <dbReference type="NCBI Taxonomy" id="349307"/>
    <lineage>
        <taxon>Archaea</taxon>
        <taxon>Methanobacteriati</taxon>
        <taxon>Methanobacteriota</taxon>
        <taxon>Stenosarchaea group</taxon>
        <taxon>Methanomicrobia</taxon>
        <taxon>Methanotrichales</taxon>
        <taxon>Methanotrichaceae</taxon>
        <taxon>Methanothrix</taxon>
    </lineage>
</organism>
<dbReference type="Pfam" id="PF13439">
    <property type="entry name" value="Glyco_transf_4"/>
    <property type="match status" value="1"/>
</dbReference>
<dbReference type="AlphaFoldDB" id="A0B9R9"/>
<sequence>MKVLLLANQPEKTTRLRLFEATLKELGYETIVPRFDTVNWISIARKARGIVLKERPDIVHLFNVPDVIYHWIPSLRGSGYRRLIYDYRSPWGVETQLRFGSIAKSACERFERQLAEAADVITTVNTPLKEKAMSYAPGKEIRVIPNYPQRSFAEPGDDIEPENVVIFVGRVCEQEGIDSLLRVARDLPDQEFWIVGGGPFAWWYLRRKTENVKALGWQPHSRVAALVRRARICIIPRRENALTPYSTDKSIWKLNEYLNLGRQVVASGITLEERRKNLWVVRSTELRRAVEESMEREPEKMKESDYRFWEENTERVKEVYERVWG</sequence>
<keyword evidence="3" id="KW-1185">Reference proteome</keyword>